<feature type="region of interest" description="Disordered" evidence="1">
    <location>
        <begin position="67"/>
        <end position="107"/>
    </location>
</feature>
<comment type="caution">
    <text evidence="2">The sequence shown here is derived from an EMBL/GenBank/DDBJ whole genome shotgun (WGS) entry which is preliminary data.</text>
</comment>
<evidence type="ECO:0000313" key="2">
    <source>
        <dbReference type="EMBL" id="KAJ4974911.1"/>
    </source>
</evidence>
<reference evidence="2" key="1">
    <citation type="journal article" date="2023" name="Plant J.">
        <title>The genome of the king protea, Protea cynaroides.</title>
        <authorList>
            <person name="Chang J."/>
            <person name="Duong T.A."/>
            <person name="Schoeman C."/>
            <person name="Ma X."/>
            <person name="Roodt D."/>
            <person name="Barker N."/>
            <person name="Li Z."/>
            <person name="Van de Peer Y."/>
            <person name="Mizrachi E."/>
        </authorList>
    </citation>
    <scope>NUCLEOTIDE SEQUENCE</scope>
    <source>
        <tissue evidence="2">Young leaves</tissue>
    </source>
</reference>
<gene>
    <name evidence="2" type="ORF">NE237_008085</name>
</gene>
<proteinExistence type="predicted"/>
<feature type="compositionally biased region" description="Low complexity" evidence="1">
    <location>
        <begin position="67"/>
        <end position="80"/>
    </location>
</feature>
<protein>
    <submittedName>
        <fullName evidence="2">Uncharacterized protein</fullName>
    </submittedName>
</protein>
<dbReference type="AlphaFoldDB" id="A0A9Q0KR91"/>
<dbReference type="EMBL" id="JAMYWD010000004">
    <property type="protein sequence ID" value="KAJ4974911.1"/>
    <property type="molecule type" value="Genomic_DNA"/>
</dbReference>
<evidence type="ECO:0000256" key="1">
    <source>
        <dbReference type="SAM" id="MobiDB-lite"/>
    </source>
</evidence>
<accession>A0A9Q0KR91</accession>
<name>A0A9Q0KR91_9MAGN</name>
<evidence type="ECO:0000313" key="3">
    <source>
        <dbReference type="Proteomes" id="UP001141806"/>
    </source>
</evidence>
<sequence length="107" mass="11571">MVFLLRYHAFQGLLGHIHGTQLNGIPRAPACFLPSKLSVSFYATSPYWGCTVPGTWNIPWLTLSSSSPSPGALGSGPNSPTLGKHSRDGYMLKPSNSEQEDPVKQDN</sequence>
<dbReference type="Proteomes" id="UP001141806">
    <property type="component" value="Unassembled WGS sequence"/>
</dbReference>
<keyword evidence="3" id="KW-1185">Reference proteome</keyword>
<organism evidence="2 3">
    <name type="scientific">Protea cynaroides</name>
    <dbReference type="NCBI Taxonomy" id="273540"/>
    <lineage>
        <taxon>Eukaryota</taxon>
        <taxon>Viridiplantae</taxon>
        <taxon>Streptophyta</taxon>
        <taxon>Embryophyta</taxon>
        <taxon>Tracheophyta</taxon>
        <taxon>Spermatophyta</taxon>
        <taxon>Magnoliopsida</taxon>
        <taxon>Proteales</taxon>
        <taxon>Proteaceae</taxon>
        <taxon>Protea</taxon>
    </lineage>
</organism>